<dbReference type="OrthoDB" id="10027013at2759"/>
<accession>A0A9Q0GSP1</accession>
<evidence type="ECO:0000313" key="3">
    <source>
        <dbReference type="Proteomes" id="UP001141806"/>
    </source>
</evidence>
<organism evidence="2 3">
    <name type="scientific">Protea cynaroides</name>
    <dbReference type="NCBI Taxonomy" id="273540"/>
    <lineage>
        <taxon>Eukaryota</taxon>
        <taxon>Viridiplantae</taxon>
        <taxon>Streptophyta</taxon>
        <taxon>Embryophyta</taxon>
        <taxon>Tracheophyta</taxon>
        <taxon>Spermatophyta</taxon>
        <taxon>Magnoliopsida</taxon>
        <taxon>Proteales</taxon>
        <taxon>Proteaceae</taxon>
        <taxon>Protea</taxon>
    </lineage>
</organism>
<dbReference type="Pfam" id="PF08241">
    <property type="entry name" value="Methyltransf_11"/>
    <property type="match status" value="1"/>
</dbReference>
<dbReference type="Gene3D" id="3.40.50.150">
    <property type="entry name" value="Vaccinia Virus protein VP39"/>
    <property type="match status" value="1"/>
</dbReference>
<dbReference type="SUPFAM" id="SSF53335">
    <property type="entry name" value="S-adenosyl-L-methionine-dependent methyltransferases"/>
    <property type="match status" value="1"/>
</dbReference>
<dbReference type="AlphaFoldDB" id="A0A9Q0GSP1"/>
<evidence type="ECO:0000259" key="1">
    <source>
        <dbReference type="Pfam" id="PF08241"/>
    </source>
</evidence>
<reference evidence="2" key="1">
    <citation type="journal article" date="2023" name="Plant J.">
        <title>The genome of the king protea, Protea cynaroides.</title>
        <authorList>
            <person name="Chang J."/>
            <person name="Duong T.A."/>
            <person name="Schoeman C."/>
            <person name="Ma X."/>
            <person name="Roodt D."/>
            <person name="Barker N."/>
            <person name="Li Z."/>
            <person name="Van de Peer Y."/>
            <person name="Mizrachi E."/>
        </authorList>
    </citation>
    <scope>NUCLEOTIDE SEQUENCE</scope>
    <source>
        <tissue evidence="2">Young leaves</tissue>
    </source>
</reference>
<name>A0A9Q0GSP1_9MAGN</name>
<sequence>MAGMYEADAYLNARPTYPCEWFSKLADLTPNQTLAWDAGTGNGQAAIGVAEHYERVIATDVSEAQIKNGLPHPKVDYIHTPISMSEDELVSLIGGDGSVDLITVATALHWFDLPSFYSVVNRVLRKPGGVIAVWSYQLITVDPVFDSIMKRFVDTTVPFFNPNIRYVKDSYSTIPFPFESVGVGSEGNPLMLELSQELSFDGVLMDLRSWSAVSKAKECGVDLLSEDVVKELLNAWGGSNLIRTVTRKTFMIAGKPRG</sequence>
<keyword evidence="3" id="KW-1185">Reference proteome</keyword>
<dbReference type="GO" id="GO:0008757">
    <property type="term" value="F:S-adenosylmethionine-dependent methyltransferase activity"/>
    <property type="evidence" value="ECO:0007669"/>
    <property type="project" value="InterPro"/>
</dbReference>
<dbReference type="CDD" id="cd02440">
    <property type="entry name" value="AdoMet_MTases"/>
    <property type="match status" value="1"/>
</dbReference>
<comment type="caution">
    <text evidence="2">The sequence shown here is derived from an EMBL/GenBank/DDBJ whole genome shotgun (WGS) entry which is preliminary data.</text>
</comment>
<protein>
    <recommendedName>
        <fullName evidence="1">Methyltransferase type 11 domain-containing protein</fullName>
    </recommendedName>
</protein>
<dbReference type="InterPro" id="IPR029063">
    <property type="entry name" value="SAM-dependent_MTases_sf"/>
</dbReference>
<dbReference type="InterPro" id="IPR013216">
    <property type="entry name" value="Methyltransf_11"/>
</dbReference>
<dbReference type="PANTHER" id="PTHR44575">
    <property type="entry name" value="OS01G0589200 PROTEIN"/>
    <property type="match status" value="1"/>
</dbReference>
<proteinExistence type="predicted"/>
<evidence type="ECO:0000313" key="2">
    <source>
        <dbReference type="EMBL" id="KAJ4953422.1"/>
    </source>
</evidence>
<dbReference type="Proteomes" id="UP001141806">
    <property type="component" value="Unassembled WGS sequence"/>
</dbReference>
<dbReference type="EMBL" id="JAMYWD010000012">
    <property type="protein sequence ID" value="KAJ4953422.1"/>
    <property type="molecule type" value="Genomic_DNA"/>
</dbReference>
<gene>
    <name evidence="2" type="ORF">NE237_030254</name>
</gene>
<feature type="domain" description="Methyltransferase type 11" evidence="1">
    <location>
        <begin position="37"/>
        <end position="132"/>
    </location>
</feature>
<dbReference type="PANTHER" id="PTHR44575:SF2">
    <property type="entry name" value="OS01G0589200 PROTEIN"/>
    <property type="match status" value="1"/>
</dbReference>